<sequence length="375" mass="41925">MKDVIVVGGGLSGLVSSILLARAGLRVTLYEKNSYPFHRVCGEYISNEVIPFLENHDLFPSHLAPSSIDQLTISSASGRSFSHPLDLGGFGISRYAYDAWLAGEARKSGVQLHENCKVRGVRFLQDERLFEVESAHHGTHHASLVILAHGKRSILDQHLQRPFLANRSPYVGIKYHVKTDFPANTIALHNFTGGYCGISKIEGERYNICYLAERKLLRKYGDIPEMEKNVLYQNPMLRELFENSEFLLDNPQVINEISFSIKSPVEGNFLFAGDASGMITPLCGNGMAMGIHAAKLLTETILNHRSENKLLLEDILRSYEQQWKAHFGLRLKIGRTIQNGLFGKPFPSELAVVLGKTIKPLTRALIRQTHGEPFS</sequence>
<dbReference type="PRINTS" id="PR00420">
    <property type="entry name" value="RNGMNOXGNASE"/>
</dbReference>
<dbReference type="InterPro" id="IPR036188">
    <property type="entry name" value="FAD/NAD-bd_sf"/>
</dbReference>
<organism evidence="2 3">
    <name type="scientific">Marinoscillum furvescens DSM 4134</name>
    <dbReference type="NCBI Taxonomy" id="1122208"/>
    <lineage>
        <taxon>Bacteria</taxon>
        <taxon>Pseudomonadati</taxon>
        <taxon>Bacteroidota</taxon>
        <taxon>Cytophagia</taxon>
        <taxon>Cytophagales</taxon>
        <taxon>Reichenbachiellaceae</taxon>
        <taxon>Marinoscillum</taxon>
    </lineage>
</organism>
<dbReference type="PANTHER" id="PTHR42685">
    <property type="entry name" value="GERANYLGERANYL DIPHOSPHATE REDUCTASE"/>
    <property type="match status" value="1"/>
</dbReference>
<dbReference type="AlphaFoldDB" id="A0A3D9L442"/>
<proteinExistence type="predicted"/>
<keyword evidence="3" id="KW-1185">Reference proteome</keyword>
<dbReference type="Pfam" id="PF01494">
    <property type="entry name" value="FAD_binding_3"/>
    <property type="match status" value="1"/>
</dbReference>
<dbReference type="SUPFAM" id="SSF51905">
    <property type="entry name" value="FAD/NAD(P)-binding domain"/>
    <property type="match status" value="1"/>
</dbReference>
<dbReference type="RefSeq" id="WP_115867403.1">
    <property type="nucleotide sequence ID" value="NZ_QREG01000005.1"/>
</dbReference>
<comment type="caution">
    <text evidence="2">The sequence shown here is derived from an EMBL/GenBank/DDBJ whole genome shotgun (WGS) entry which is preliminary data.</text>
</comment>
<dbReference type="Proteomes" id="UP000256779">
    <property type="component" value="Unassembled WGS sequence"/>
</dbReference>
<reference evidence="2 3" key="1">
    <citation type="submission" date="2018-07" db="EMBL/GenBank/DDBJ databases">
        <title>Genomic Encyclopedia of Type Strains, Phase IV (KMG-IV): sequencing the most valuable type-strain genomes for metagenomic binning, comparative biology and taxonomic classification.</title>
        <authorList>
            <person name="Goeker M."/>
        </authorList>
    </citation>
    <scope>NUCLEOTIDE SEQUENCE [LARGE SCALE GENOMIC DNA]</scope>
    <source>
        <strain evidence="2 3">DSM 4134</strain>
    </source>
</reference>
<dbReference type="EMBL" id="QREG01000005">
    <property type="protein sequence ID" value="REE00395.1"/>
    <property type="molecule type" value="Genomic_DNA"/>
</dbReference>
<dbReference type="GO" id="GO:0071949">
    <property type="term" value="F:FAD binding"/>
    <property type="evidence" value="ECO:0007669"/>
    <property type="project" value="InterPro"/>
</dbReference>
<evidence type="ECO:0000313" key="3">
    <source>
        <dbReference type="Proteomes" id="UP000256779"/>
    </source>
</evidence>
<protein>
    <submittedName>
        <fullName evidence="2">Flavin-dependent dehydrogenase</fullName>
    </submittedName>
</protein>
<feature type="domain" description="FAD-binding" evidence="1">
    <location>
        <begin position="3"/>
        <end position="305"/>
    </location>
</feature>
<name>A0A3D9L442_MARFU</name>
<gene>
    <name evidence="2" type="ORF">C7460_10516</name>
</gene>
<accession>A0A3D9L442</accession>
<dbReference type="OrthoDB" id="1142316at2"/>
<evidence type="ECO:0000313" key="2">
    <source>
        <dbReference type="EMBL" id="REE00395.1"/>
    </source>
</evidence>
<dbReference type="InterPro" id="IPR050407">
    <property type="entry name" value="Geranylgeranyl_reductase"/>
</dbReference>
<dbReference type="PANTHER" id="PTHR42685:SF22">
    <property type="entry name" value="CONDITIONED MEDIUM FACTOR RECEPTOR 1"/>
    <property type="match status" value="1"/>
</dbReference>
<dbReference type="InterPro" id="IPR002938">
    <property type="entry name" value="FAD-bd"/>
</dbReference>
<evidence type="ECO:0000259" key="1">
    <source>
        <dbReference type="Pfam" id="PF01494"/>
    </source>
</evidence>
<dbReference type="Gene3D" id="3.50.50.60">
    <property type="entry name" value="FAD/NAD(P)-binding domain"/>
    <property type="match status" value="1"/>
</dbReference>